<keyword evidence="2" id="KW-1185">Reference proteome</keyword>
<protein>
    <submittedName>
        <fullName evidence="1">Uncharacterized protein</fullName>
    </submittedName>
</protein>
<comment type="caution">
    <text evidence="1">The sequence shown here is derived from an EMBL/GenBank/DDBJ whole genome shotgun (WGS) entry which is preliminary data.</text>
</comment>
<proteinExistence type="predicted"/>
<organism evidence="1 2">
    <name type="scientific">Yersinia proxima</name>
    <dbReference type="NCBI Taxonomy" id="2890316"/>
    <lineage>
        <taxon>Bacteria</taxon>
        <taxon>Pseudomonadati</taxon>
        <taxon>Pseudomonadota</taxon>
        <taxon>Gammaproteobacteria</taxon>
        <taxon>Enterobacterales</taxon>
        <taxon>Yersiniaceae</taxon>
        <taxon>Yersinia</taxon>
    </lineage>
</organism>
<evidence type="ECO:0000313" key="1">
    <source>
        <dbReference type="EMBL" id="MFM1346674.1"/>
    </source>
</evidence>
<gene>
    <name evidence="1" type="ORF">WFP14_08905</name>
</gene>
<name>A0ABW9EX73_9GAMM</name>
<evidence type="ECO:0000313" key="2">
    <source>
        <dbReference type="Proteomes" id="UP001629523"/>
    </source>
</evidence>
<accession>A0ABW9EX73</accession>
<dbReference type="EMBL" id="JBBEST010000002">
    <property type="protein sequence ID" value="MFM1346674.1"/>
    <property type="molecule type" value="Genomic_DNA"/>
</dbReference>
<sequence>MPYIPFFNAAAKMPFLYCENYLFANTGINSGRTEKNLRQTHQLHIQSVGLSAKARAKPPAFFRQQSFALKMCIQLQKSTASEYIEHLAVFHAEDTLLPAKGSIFYVPH</sequence>
<reference evidence="1 2" key="1">
    <citation type="journal article" date="2024" name="Infect. Genet. Evol.">
        <title>Characteristics and comparative genome analysis of Yersinia enterocolitica and related species associated with human infections in Switzerland 2019-2023.</title>
        <authorList>
            <person name="Stevens M.J.A."/>
            <person name="Horlbog J.A."/>
            <person name="Diethelm A."/>
            <person name="Stephan R."/>
            <person name="Nuesch-Inderbinen M."/>
        </authorList>
    </citation>
    <scope>NUCLEOTIDE SEQUENCE [LARGE SCALE GENOMIC DNA]</scope>
    <source>
        <strain evidence="1 2">N20-0302</strain>
    </source>
</reference>
<dbReference type="RefSeq" id="WP_196299183.1">
    <property type="nucleotide sequence ID" value="NZ_CABHYX010000067.1"/>
</dbReference>
<dbReference type="Proteomes" id="UP001629523">
    <property type="component" value="Unassembled WGS sequence"/>
</dbReference>